<name>A0A6G5ABN5_RHIMP</name>
<evidence type="ECO:0000313" key="2">
    <source>
        <dbReference type="EMBL" id="NIE47653.1"/>
    </source>
</evidence>
<dbReference type="InterPro" id="IPR000477">
    <property type="entry name" value="RT_dom"/>
</dbReference>
<protein>
    <submittedName>
        <fullName evidence="2">Putative tick transposon</fullName>
    </submittedName>
</protein>
<dbReference type="AlphaFoldDB" id="A0A6G5ABN5"/>
<dbReference type="EMBL" id="GIKN01005380">
    <property type="protein sequence ID" value="NIE47653.1"/>
    <property type="molecule type" value="Transcribed_RNA"/>
</dbReference>
<feature type="domain" description="Reverse transcriptase" evidence="1">
    <location>
        <begin position="1"/>
        <end position="186"/>
    </location>
</feature>
<dbReference type="PROSITE" id="PS50878">
    <property type="entry name" value="RT_POL"/>
    <property type="match status" value="1"/>
</dbReference>
<accession>A0A6G5ABN5</accession>
<sequence length="186" mass="21357">MNKYSLFTPQQHGFRRGFSCTTQLTEFTHDIAYALDKRKTNDCILLDFKDAFDTVPHRLLLEKMTMYGINSQVIAWVTDYLTLRQQTVIVNGASSCASQVTSGVPQGSVLGPLLFLIYVDITEGVESHIRLFADDCVLYREITDSREKAFIQRDLTKISDWCTRWHMHLNLNKTVTPCKVSDIVHY</sequence>
<organism evidence="2">
    <name type="scientific">Rhipicephalus microplus</name>
    <name type="common">Cattle tick</name>
    <name type="synonym">Boophilus microplus</name>
    <dbReference type="NCBI Taxonomy" id="6941"/>
    <lineage>
        <taxon>Eukaryota</taxon>
        <taxon>Metazoa</taxon>
        <taxon>Ecdysozoa</taxon>
        <taxon>Arthropoda</taxon>
        <taxon>Chelicerata</taxon>
        <taxon>Arachnida</taxon>
        <taxon>Acari</taxon>
        <taxon>Parasitiformes</taxon>
        <taxon>Ixodida</taxon>
        <taxon>Ixodoidea</taxon>
        <taxon>Ixodidae</taxon>
        <taxon>Rhipicephalinae</taxon>
        <taxon>Rhipicephalus</taxon>
        <taxon>Boophilus</taxon>
    </lineage>
</organism>
<dbReference type="PANTHER" id="PTHR33332">
    <property type="entry name" value="REVERSE TRANSCRIPTASE DOMAIN-CONTAINING PROTEIN"/>
    <property type="match status" value="1"/>
</dbReference>
<proteinExistence type="predicted"/>
<dbReference type="Pfam" id="PF00078">
    <property type="entry name" value="RVT_1"/>
    <property type="match status" value="1"/>
</dbReference>
<dbReference type="GO" id="GO:0071897">
    <property type="term" value="P:DNA biosynthetic process"/>
    <property type="evidence" value="ECO:0007669"/>
    <property type="project" value="UniProtKB-ARBA"/>
</dbReference>
<dbReference type="CDD" id="cd01650">
    <property type="entry name" value="RT_nLTR_like"/>
    <property type="match status" value="1"/>
</dbReference>
<reference evidence="2" key="1">
    <citation type="submission" date="2020-03" db="EMBL/GenBank/DDBJ databases">
        <title>A transcriptome and proteome of the tick Rhipicephalus microplus shaped by the genetic composition of its hosts and developmental stage.</title>
        <authorList>
            <person name="Garcia G.R."/>
            <person name="Ribeiro J.M.C."/>
            <person name="Maruyama S.R."/>
            <person name="Gardinasse L.G."/>
            <person name="Nelson K."/>
            <person name="Ferreira B.R."/>
            <person name="Andrade T.G."/>
            <person name="Santos I.K.F.M."/>
        </authorList>
    </citation>
    <scope>NUCLEOTIDE SEQUENCE</scope>
    <source>
        <strain evidence="2">NSGR</strain>
        <tissue evidence="2">Salivary glands</tissue>
    </source>
</reference>
<dbReference type="InterPro" id="IPR043502">
    <property type="entry name" value="DNA/RNA_pol_sf"/>
</dbReference>
<evidence type="ECO:0000259" key="1">
    <source>
        <dbReference type="PROSITE" id="PS50878"/>
    </source>
</evidence>
<dbReference type="SUPFAM" id="SSF56672">
    <property type="entry name" value="DNA/RNA polymerases"/>
    <property type="match status" value="1"/>
</dbReference>